<evidence type="ECO:0000313" key="1">
    <source>
        <dbReference type="EMBL" id="ATZ80595.1"/>
    </source>
</evidence>
<accession>A0A2H4UUT9</accession>
<proteinExistence type="predicted"/>
<organism evidence="1">
    <name type="scientific">Bodo saltans virus</name>
    <dbReference type="NCBI Taxonomy" id="2024608"/>
    <lineage>
        <taxon>Viruses</taxon>
        <taxon>Varidnaviria</taxon>
        <taxon>Bamfordvirae</taxon>
        <taxon>Nucleocytoviricota</taxon>
        <taxon>Megaviricetes</taxon>
        <taxon>Imitervirales</taxon>
        <taxon>Mimiviridae</taxon>
        <taxon>Klosneuvirinae</taxon>
        <taxon>Theiavirus</taxon>
        <taxon>Theiavirus salishense</taxon>
    </lineage>
</organism>
<dbReference type="EMBL" id="MF782455">
    <property type="protein sequence ID" value="ATZ80595.1"/>
    <property type="molecule type" value="Genomic_DNA"/>
</dbReference>
<dbReference type="Gene3D" id="1.10.10.60">
    <property type="entry name" value="Homeodomain-like"/>
    <property type="match status" value="1"/>
</dbReference>
<protein>
    <submittedName>
        <fullName evidence="1">Uncharacterized protein</fullName>
    </submittedName>
</protein>
<evidence type="ECO:0000313" key="2">
    <source>
        <dbReference type="Proteomes" id="UP000240325"/>
    </source>
</evidence>
<reference evidence="1" key="1">
    <citation type="journal article" date="2017" name="Elife">
        <title>The kinetoplastid-infecting Bodo saltans virus (BsV), a window into the most abundant giant viruses in the sea.</title>
        <authorList>
            <person name="Deeg C.M."/>
            <person name="Chow C.-E.T."/>
            <person name="Suttle C.A."/>
        </authorList>
    </citation>
    <scope>NUCLEOTIDE SEQUENCE</scope>
    <source>
        <strain evidence="1">NG1</strain>
    </source>
</reference>
<sequence>MIFTICPTCGAELSHKQIIYEDKMKEICTKLKINYDMISSGILDNNEEFKKQRADLVMDLCDKICCKGYMITYVRIVDLIK</sequence>
<name>A0A2H4UUT9_9VIRU</name>
<dbReference type="Proteomes" id="UP000240325">
    <property type="component" value="Segment"/>
</dbReference>
<gene>
    <name evidence="1" type="ORF">BMW23_0548</name>
</gene>
<keyword evidence="2" id="KW-1185">Reference proteome</keyword>